<gene>
    <name evidence="5" type="ORF">Vbra_9992</name>
</gene>
<dbReference type="VEuPathDB" id="CryptoDB:Vbra_9992"/>
<name>A0A0G4GHE0_VITBC</name>
<dbReference type="GO" id="GO:0006487">
    <property type="term" value="P:protein N-linked glycosylation"/>
    <property type="evidence" value="ECO:0007669"/>
    <property type="project" value="TreeGrafter"/>
</dbReference>
<protein>
    <recommendedName>
        <fullName evidence="7">Nucleotide-diphospho-sugar transferase domain-containing protein</fullName>
    </recommendedName>
</protein>
<evidence type="ECO:0000256" key="2">
    <source>
        <dbReference type="ARBA" id="ARBA00022676"/>
    </source>
</evidence>
<keyword evidence="4" id="KW-0472">Membrane</keyword>
<keyword evidence="3" id="KW-0808">Transferase</keyword>
<dbReference type="EMBL" id="CDMY01000666">
    <property type="protein sequence ID" value="CEM29150.1"/>
    <property type="molecule type" value="Genomic_DNA"/>
</dbReference>
<keyword evidence="4" id="KW-0812">Transmembrane</keyword>
<evidence type="ECO:0000313" key="6">
    <source>
        <dbReference type="Proteomes" id="UP000041254"/>
    </source>
</evidence>
<dbReference type="OrthoDB" id="407658at2759"/>
<dbReference type="PANTHER" id="PTHR31306">
    <property type="entry name" value="ALPHA-1,6-MANNOSYLTRANSFERASE MNN11-RELATED"/>
    <property type="match status" value="1"/>
</dbReference>
<evidence type="ECO:0000256" key="1">
    <source>
        <dbReference type="ARBA" id="ARBA00005664"/>
    </source>
</evidence>
<evidence type="ECO:0000256" key="3">
    <source>
        <dbReference type="ARBA" id="ARBA00022679"/>
    </source>
</evidence>
<dbReference type="Proteomes" id="UP000041254">
    <property type="component" value="Unassembled WGS sequence"/>
</dbReference>
<evidence type="ECO:0000256" key="4">
    <source>
        <dbReference type="SAM" id="Phobius"/>
    </source>
</evidence>
<keyword evidence="2" id="KW-0328">Glycosyltransferase</keyword>
<dbReference type="STRING" id="1169540.A0A0G4GHE0"/>
<organism evidence="5 6">
    <name type="scientific">Vitrella brassicaformis (strain CCMP3155)</name>
    <dbReference type="NCBI Taxonomy" id="1169540"/>
    <lineage>
        <taxon>Eukaryota</taxon>
        <taxon>Sar</taxon>
        <taxon>Alveolata</taxon>
        <taxon>Colpodellida</taxon>
        <taxon>Vitrellaceae</taxon>
        <taxon>Vitrella</taxon>
    </lineage>
</organism>
<proteinExistence type="inferred from homology"/>
<feature type="transmembrane region" description="Helical" evidence="4">
    <location>
        <begin position="38"/>
        <end position="57"/>
    </location>
</feature>
<evidence type="ECO:0000313" key="5">
    <source>
        <dbReference type="EMBL" id="CEM29150.1"/>
    </source>
</evidence>
<dbReference type="Pfam" id="PF05637">
    <property type="entry name" value="Glyco_transf_34"/>
    <property type="match status" value="1"/>
</dbReference>
<accession>A0A0G4GHE0</accession>
<evidence type="ECO:0008006" key="7">
    <source>
        <dbReference type="Google" id="ProtNLM"/>
    </source>
</evidence>
<comment type="similarity">
    <text evidence="1">Belongs to the glycosyltransferase 34 family.</text>
</comment>
<dbReference type="InParanoid" id="A0A0G4GHE0"/>
<dbReference type="OMA" id="WWENAAF"/>
<dbReference type="InterPro" id="IPR008630">
    <property type="entry name" value="Glyco_trans_34"/>
</dbReference>
<dbReference type="PhylomeDB" id="A0A0G4GHE0"/>
<dbReference type="Gene3D" id="3.90.550.10">
    <property type="entry name" value="Spore Coat Polysaccharide Biosynthesis Protein SpsA, Chain A"/>
    <property type="match status" value="1"/>
</dbReference>
<dbReference type="GO" id="GO:0016757">
    <property type="term" value="F:glycosyltransferase activity"/>
    <property type="evidence" value="ECO:0007669"/>
    <property type="project" value="UniProtKB-KW"/>
</dbReference>
<dbReference type="AlphaFoldDB" id="A0A0G4GHE0"/>
<keyword evidence="4" id="KW-1133">Transmembrane helix</keyword>
<dbReference type="PANTHER" id="PTHR31306:SF4">
    <property type="entry name" value="ALPHA-1,2-GALACTOSYLTRANSFERASE"/>
    <property type="match status" value="1"/>
</dbReference>
<reference evidence="5 6" key="1">
    <citation type="submission" date="2014-11" db="EMBL/GenBank/DDBJ databases">
        <authorList>
            <person name="Zhu J."/>
            <person name="Qi W."/>
            <person name="Song R."/>
        </authorList>
    </citation>
    <scope>NUCLEOTIDE SEQUENCE [LARGE SCALE GENOMIC DNA]</scope>
</reference>
<dbReference type="GO" id="GO:0000139">
    <property type="term" value="C:Golgi membrane"/>
    <property type="evidence" value="ECO:0007669"/>
    <property type="project" value="TreeGrafter"/>
</dbReference>
<sequence length="590" mass="65267">MAPSTDGTASLPFSLATIIGNVCHRLGPHPAKKSDRRCAFYLFLVAGLLLVAAVSSLPTPFHVSPPIVPSRRVAVKPPRAMSGESTAAGTNVTAKGISRYPPEVQELLSKMRCSTDGIWPQVMVCLFEGLHALVSHRFEESKRQLTNLVEMASSDLREALSCGLGVATVYRGLAHAYCANDDLEGHARLRAHQVCLRLLHLSMDFVTESFVKSGNSGAFIDESSWPITIKELVDELNSVAGTLTHVMRAPAGHPVRLPDVPQTYRDPSLKIGIVSLCAYPPDHPLPPLAISNKELYASYHGYPLYVETNRIFPDRPAAWGKIRLVQQAIRATKTSSTSLPLPAVDWVFWMDCDSYFMNFNITLDSILLRYAGTQSLDGTGSSSDTYEVDPSVRLLVTEDGSMLNTGVFFTRATRTNWEMLQRVWGEEDSPFINHPWWENAAMTWELLKDLPRKALNIDSDYEPSVGGDGSHEELVRASLSFVYPEGVLLVPQYEWNSYHPITSRLLMDTWEPNKFILAFSGVPSSSSPAVLRHLFLNYYRQACDLNPPETLSKRAEAAAWTSGAVPSPVDSCREVVDRHTLPLPWADTAV</sequence>
<dbReference type="InterPro" id="IPR029044">
    <property type="entry name" value="Nucleotide-diphossugar_trans"/>
</dbReference>
<keyword evidence="6" id="KW-1185">Reference proteome</keyword>